<gene>
    <name evidence="1" type="ORF">BURMUCGD2_0186</name>
</gene>
<dbReference type="AlphaFoldDB" id="B9C072"/>
<reference evidence="1 2" key="1">
    <citation type="journal article" date="2012" name="J. Bacteriol.">
        <title>Draft Genome Sequence Determination for Cystic Fibrosis and Chronic Granulomatous Disease Burkholderia multivorans Isolates.</title>
        <authorList>
            <person name="Varga J.J."/>
            <person name="Losada L."/>
            <person name="Zelazny A.M."/>
            <person name="Brinkac L."/>
            <person name="Harkins D."/>
            <person name="Radune D."/>
            <person name="Hostetler J."/>
            <person name="Sampaio E.P."/>
            <person name="Ronning C.M."/>
            <person name="Nierman W.C."/>
            <person name="Greenberg D.E."/>
            <person name="Holland S.M."/>
            <person name="Goldberg J.B."/>
        </authorList>
    </citation>
    <scope>NUCLEOTIDE SEQUENCE [LARGE SCALE GENOMIC DNA]</scope>
    <source>
        <strain evidence="1 2">CGD2</strain>
    </source>
</reference>
<name>B9C072_9BURK</name>
<evidence type="ECO:0000313" key="1">
    <source>
        <dbReference type="EMBL" id="EEE03589.1"/>
    </source>
</evidence>
<dbReference type="EMBL" id="ACFC01000024">
    <property type="protein sequence ID" value="EEE03589.1"/>
    <property type="molecule type" value="Genomic_DNA"/>
</dbReference>
<comment type="caution">
    <text evidence="1">The sequence shown here is derived from an EMBL/GenBank/DDBJ whole genome shotgun (WGS) entry which is preliminary data.</text>
</comment>
<dbReference type="Proteomes" id="UP000004535">
    <property type="component" value="Unassembled WGS sequence"/>
</dbReference>
<sequence length="37" mass="3747">MRRARGAGTGRGRAVHGRATGIVEGNPILGGVTLCDN</sequence>
<organism evidence="1 2">
    <name type="scientific">Burkholderia multivorans CGD2</name>
    <dbReference type="NCBI Taxonomy" id="513052"/>
    <lineage>
        <taxon>Bacteria</taxon>
        <taxon>Pseudomonadati</taxon>
        <taxon>Pseudomonadota</taxon>
        <taxon>Betaproteobacteria</taxon>
        <taxon>Burkholderiales</taxon>
        <taxon>Burkholderiaceae</taxon>
        <taxon>Burkholderia</taxon>
        <taxon>Burkholderia cepacia complex</taxon>
    </lineage>
</organism>
<protein>
    <submittedName>
        <fullName evidence="1">Uncharacterized protein</fullName>
    </submittedName>
</protein>
<proteinExistence type="predicted"/>
<evidence type="ECO:0000313" key="2">
    <source>
        <dbReference type="Proteomes" id="UP000004535"/>
    </source>
</evidence>
<accession>B9C072</accession>